<comment type="caution">
    <text evidence="7">The sequence shown here is derived from an EMBL/GenBank/DDBJ whole genome shotgun (WGS) entry which is preliminary data.</text>
</comment>
<evidence type="ECO:0000313" key="8">
    <source>
        <dbReference type="Proteomes" id="UP001519345"/>
    </source>
</evidence>
<name>A0ABS4IEB4_9BACI</name>
<dbReference type="InterPro" id="IPR023296">
    <property type="entry name" value="Glyco_hydro_beta-prop_sf"/>
</dbReference>
<proteinExistence type="inferred from homology"/>
<dbReference type="InterPro" id="IPR050727">
    <property type="entry name" value="GH43_arabinanases"/>
</dbReference>
<dbReference type="CDD" id="cd08998">
    <property type="entry name" value="GH43_Arb43a-like"/>
    <property type="match status" value="1"/>
</dbReference>
<dbReference type="EC" id="3.2.1.99" evidence="5"/>
<dbReference type="Pfam" id="PF04616">
    <property type="entry name" value="Glyco_hydro_43"/>
    <property type="match status" value="1"/>
</dbReference>
<dbReference type="Proteomes" id="UP001519345">
    <property type="component" value="Unassembled WGS sequence"/>
</dbReference>
<evidence type="ECO:0000256" key="1">
    <source>
        <dbReference type="ARBA" id="ARBA00004834"/>
    </source>
</evidence>
<evidence type="ECO:0000313" key="7">
    <source>
        <dbReference type="EMBL" id="MBP1969289.1"/>
    </source>
</evidence>
<feature type="transmembrane region" description="Helical" evidence="6">
    <location>
        <begin position="12"/>
        <end position="29"/>
    </location>
</feature>
<reference evidence="7 8" key="1">
    <citation type="submission" date="2021-03" db="EMBL/GenBank/DDBJ databases">
        <title>Genomic Encyclopedia of Type Strains, Phase IV (KMG-IV): sequencing the most valuable type-strain genomes for metagenomic binning, comparative biology and taxonomic classification.</title>
        <authorList>
            <person name="Goeker M."/>
        </authorList>
    </citation>
    <scope>NUCLEOTIDE SEQUENCE [LARGE SCALE GENOMIC DNA]</scope>
    <source>
        <strain evidence="7 8">DSM 25609</strain>
    </source>
</reference>
<dbReference type="PANTHER" id="PTHR43301">
    <property type="entry name" value="ARABINAN ENDO-1,5-ALPHA-L-ARABINOSIDASE"/>
    <property type="match status" value="1"/>
</dbReference>
<evidence type="ECO:0000256" key="6">
    <source>
        <dbReference type="SAM" id="Phobius"/>
    </source>
</evidence>
<dbReference type="RefSeq" id="WP_245301502.1">
    <property type="nucleotide sequence ID" value="NZ_CP110224.1"/>
</dbReference>
<dbReference type="GO" id="GO:0046558">
    <property type="term" value="F:arabinan endo-1,5-alpha-L-arabinosidase activity"/>
    <property type="evidence" value="ECO:0007669"/>
    <property type="project" value="UniProtKB-EC"/>
</dbReference>
<protein>
    <recommendedName>
        <fullName evidence="5">Endo-alpha-(1-&gt;5)-L-arabinanase</fullName>
        <ecNumber evidence="5">3.2.1.99</ecNumber>
    </recommendedName>
</protein>
<comment type="pathway">
    <text evidence="1 5">Glycan metabolism; L-arabinan degradation.</text>
</comment>
<organism evidence="7 8">
    <name type="scientific">Virgibacillus natechei</name>
    <dbReference type="NCBI Taxonomy" id="1216297"/>
    <lineage>
        <taxon>Bacteria</taxon>
        <taxon>Bacillati</taxon>
        <taxon>Bacillota</taxon>
        <taxon>Bacilli</taxon>
        <taxon>Bacillales</taxon>
        <taxon>Bacillaceae</taxon>
        <taxon>Virgibacillus</taxon>
    </lineage>
</organism>
<comment type="catalytic activity">
    <reaction evidence="5">
        <text>Endohydrolysis of (1-&gt;5)-alpha-arabinofuranosidic linkages in (1-&gt;5)-arabinans.</text>
        <dbReference type="EC" id="3.2.1.99"/>
    </reaction>
</comment>
<sequence>MIAKVKFMKRGVWSIVTVMIVGFLLFSNYQERGEAKVKEPSNNAPPEGTVPMTGEIGDYVEGEIDDPVHDPSIFKDGNTYYVVSTGMARDTSNPGGIYLRKSTETIGGSWEAIGEIPVPEWVEDYNIEHLWAPHVVKKGNTFYLYYSASIFGTNNSAIGVAKSNKPGDIDSWEDLGPVLTSKPGEADYNAIDPTVFKDKGKWWMVFGSHFSGIQLQELENMTEPIGPVYTIASREKTTEHNTIEAPTIFKKGKYYYLVTSWDQCCAGLDSTYKVAIGRSENVTGPYVDKDGVPLTKGGGEVVLSSHSNQIGPGGQDILKDRGKYYMVHHYYDRDANGVIRMQIRSMYWEDGWPYFF</sequence>
<keyword evidence="8" id="KW-1185">Reference proteome</keyword>
<keyword evidence="4 5" id="KW-0326">Glycosidase</keyword>
<dbReference type="EMBL" id="JAGGKX010000005">
    <property type="protein sequence ID" value="MBP1969289.1"/>
    <property type="molecule type" value="Genomic_DNA"/>
</dbReference>
<dbReference type="PANTHER" id="PTHR43301:SF3">
    <property type="entry name" value="ARABINAN ENDO-1,5-ALPHA-L-ARABINOSIDASE A-RELATED"/>
    <property type="match status" value="1"/>
</dbReference>
<dbReference type="SUPFAM" id="SSF75005">
    <property type="entry name" value="Arabinanase/levansucrase/invertase"/>
    <property type="match status" value="1"/>
</dbReference>
<dbReference type="InterPro" id="IPR016840">
    <property type="entry name" value="Glyco_hydro_43_endo_a_Ara-ase"/>
</dbReference>
<evidence type="ECO:0000256" key="2">
    <source>
        <dbReference type="ARBA" id="ARBA00009865"/>
    </source>
</evidence>
<evidence type="ECO:0000256" key="3">
    <source>
        <dbReference type="ARBA" id="ARBA00022801"/>
    </source>
</evidence>
<evidence type="ECO:0000256" key="4">
    <source>
        <dbReference type="ARBA" id="ARBA00023295"/>
    </source>
</evidence>
<dbReference type="PIRSF" id="PIRSF026534">
    <property type="entry name" value="Endo_alpha-L-arabinosidase"/>
    <property type="match status" value="1"/>
</dbReference>
<keyword evidence="6" id="KW-0812">Transmembrane</keyword>
<gene>
    <name evidence="7" type="ORF">J2Z83_001393</name>
</gene>
<comment type="similarity">
    <text evidence="2 5">Belongs to the glycosyl hydrolase 43 family.</text>
</comment>
<dbReference type="InterPro" id="IPR006710">
    <property type="entry name" value="Glyco_hydro_43"/>
</dbReference>
<evidence type="ECO:0000256" key="5">
    <source>
        <dbReference type="PIRNR" id="PIRNR026534"/>
    </source>
</evidence>
<keyword evidence="6" id="KW-1133">Transmembrane helix</keyword>
<keyword evidence="3 5" id="KW-0378">Hydrolase</keyword>
<accession>A0ABS4IEB4</accession>
<keyword evidence="6" id="KW-0472">Membrane</keyword>
<dbReference type="Gene3D" id="2.115.10.20">
    <property type="entry name" value="Glycosyl hydrolase domain, family 43"/>
    <property type="match status" value="1"/>
</dbReference>